<proteinExistence type="predicted"/>
<protein>
    <submittedName>
        <fullName evidence="1">Uncharacterized protein</fullName>
    </submittedName>
</protein>
<sequence length="146" mass="16685">MRENGFSDPAIRLDVALKVLIDLTQHHSSTKYHIGKSPQENVLDRLSEGNKKEALHHSTSTQEILKHFWSSYPITTSYHYTKASKRQYFVRLNLEQDAHKQERYEVDTDAFLSVLALQPFTEMAAIPTIVEEDVCIGIGIGRTINN</sequence>
<reference evidence="1 2" key="1">
    <citation type="submission" date="2020-10" db="EMBL/GenBank/DDBJ databases">
        <title>The Coptis chinensis genome and diversification of protoberbering-type alkaloids.</title>
        <authorList>
            <person name="Wang B."/>
            <person name="Shu S."/>
            <person name="Song C."/>
            <person name="Liu Y."/>
        </authorList>
    </citation>
    <scope>NUCLEOTIDE SEQUENCE [LARGE SCALE GENOMIC DNA]</scope>
    <source>
        <strain evidence="1">HL-2020</strain>
        <tissue evidence="1">Leaf</tissue>
    </source>
</reference>
<name>A0A835HEM1_9MAGN</name>
<dbReference type="AlphaFoldDB" id="A0A835HEM1"/>
<comment type="caution">
    <text evidence="1">The sequence shown here is derived from an EMBL/GenBank/DDBJ whole genome shotgun (WGS) entry which is preliminary data.</text>
</comment>
<dbReference type="GO" id="GO:0006351">
    <property type="term" value="P:DNA-templated transcription"/>
    <property type="evidence" value="ECO:0007669"/>
    <property type="project" value="InterPro"/>
</dbReference>
<dbReference type="Proteomes" id="UP000631114">
    <property type="component" value="Unassembled WGS sequence"/>
</dbReference>
<dbReference type="GO" id="GO:0006289">
    <property type="term" value="P:nucleotide-excision repair"/>
    <property type="evidence" value="ECO:0007669"/>
    <property type="project" value="InterPro"/>
</dbReference>
<accession>A0A835HEM1</accession>
<evidence type="ECO:0000313" key="1">
    <source>
        <dbReference type="EMBL" id="KAF9597034.1"/>
    </source>
</evidence>
<keyword evidence="2" id="KW-1185">Reference proteome</keyword>
<dbReference type="InterPro" id="IPR027079">
    <property type="entry name" value="Tfb1/GTF2H1"/>
</dbReference>
<dbReference type="OrthoDB" id="1872571at2759"/>
<dbReference type="PANTHER" id="PTHR12856">
    <property type="entry name" value="TRANSCRIPTION INITIATION FACTOR IIH-RELATED"/>
    <property type="match status" value="1"/>
</dbReference>
<gene>
    <name evidence="1" type="ORF">IFM89_015189</name>
</gene>
<dbReference type="GO" id="GO:0000439">
    <property type="term" value="C:transcription factor TFIIH core complex"/>
    <property type="evidence" value="ECO:0007669"/>
    <property type="project" value="InterPro"/>
</dbReference>
<dbReference type="EMBL" id="JADFTS010000007">
    <property type="protein sequence ID" value="KAF9597034.1"/>
    <property type="molecule type" value="Genomic_DNA"/>
</dbReference>
<evidence type="ECO:0000313" key="2">
    <source>
        <dbReference type="Proteomes" id="UP000631114"/>
    </source>
</evidence>
<organism evidence="1 2">
    <name type="scientific">Coptis chinensis</name>
    <dbReference type="NCBI Taxonomy" id="261450"/>
    <lineage>
        <taxon>Eukaryota</taxon>
        <taxon>Viridiplantae</taxon>
        <taxon>Streptophyta</taxon>
        <taxon>Embryophyta</taxon>
        <taxon>Tracheophyta</taxon>
        <taxon>Spermatophyta</taxon>
        <taxon>Magnoliopsida</taxon>
        <taxon>Ranunculales</taxon>
        <taxon>Ranunculaceae</taxon>
        <taxon>Coptidoideae</taxon>
        <taxon>Coptis</taxon>
    </lineage>
</organism>